<gene>
    <name evidence="9" type="ORF">I7412_19540</name>
</gene>
<evidence type="ECO:0000256" key="1">
    <source>
        <dbReference type="ARBA" id="ARBA00004651"/>
    </source>
</evidence>
<protein>
    <submittedName>
        <fullName evidence="9">ABC transporter permease</fullName>
    </submittedName>
</protein>
<dbReference type="Pfam" id="PF19300">
    <property type="entry name" value="BPD_transp_1_N"/>
    <property type="match status" value="1"/>
</dbReference>
<dbReference type="Proteomes" id="UP000604475">
    <property type="component" value="Unassembled WGS sequence"/>
</dbReference>
<feature type="domain" description="ABC transmembrane type-1" evidence="8">
    <location>
        <begin position="95"/>
        <end position="301"/>
    </location>
</feature>
<evidence type="ECO:0000256" key="6">
    <source>
        <dbReference type="ARBA" id="ARBA00023136"/>
    </source>
</evidence>
<feature type="transmembrane region" description="Helical" evidence="7">
    <location>
        <begin position="97"/>
        <end position="119"/>
    </location>
</feature>
<dbReference type="Gene3D" id="1.10.3720.10">
    <property type="entry name" value="MetI-like"/>
    <property type="match status" value="1"/>
</dbReference>
<reference evidence="9" key="1">
    <citation type="submission" date="2020-12" db="EMBL/GenBank/DDBJ databases">
        <title>Genomic characterization of non-nitrogen-fixing Frankia strains.</title>
        <authorList>
            <person name="Carlos-Shanley C."/>
            <person name="Guerra T."/>
            <person name="Hahn D."/>
        </authorList>
    </citation>
    <scope>NUCLEOTIDE SEQUENCE</scope>
    <source>
        <strain evidence="9">CN6</strain>
    </source>
</reference>
<dbReference type="Pfam" id="PF00528">
    <property type="entry name" value="BPD_transp_1"/>
    <property type="match status" value="1"/>
</dbReference>
<feature type="transmembrane region" description="Helical" evidence="7">
    <location>
        <begin position="287"/>
        <end position="308"/>
    </location>
</feature>
<dbReference type="GO" id="GO:0055085">
    <property type="term" value="P:transmembrane transport"/>
    <property type="evidence" value="ECO:0007669"/>
    <property type="project" value="InterPro"/>
</dbReference>
<name>A0A937RFM9_9ACTN</name>
<keyword evidence="10" id="KW-1185">Reference proteome</keyword>
<dbReference type="CDD" id="cd06261">
    <property type="entry name" value="TM_PBP2"/>
    <property type="match status" value="1"/>
</dbReference>
<sequence length="316" mass="33259">MALILLRRFGLLALSLLVASVLVFLLLRLLPGDVAQVIAGTRATPEQVERIRHELGVDRPLAEQYLSWLGGVLRGDFGTSALNGVSVSGQLGEKLTVTLPLVAGASLLAVLVGVPLGILAGSRHRSPAGHALSVAGQLGIAVPSFWVGLMLTTLVAVQWRLLPAGGFPRDGWADPAAAVRSLVLPVVTLALLQGAVLLRFARSATLEVLHADYIRTARAKGLTEGRALLRHGARNAALPVLSVLGLEFASLLLGAVVIENVFTLPGLGQMLIADVGNRDLVKVQGTVLLVTVAVLVIGFLVDLGHRLLDPRLREAR</sequence>
<dbReference type="InterPro" id="IPR045621">
    <property type="entry name" value="BPD_transp_1_N"/>
</dbReference>
<feature type="transmembrane region" description="Helical" evidence="7">
    <location>
        <begin position="177"/>
        <end position="198"/>
    </location>
</feature>
<dbReference type="InterPro" id="IPR000515">
    <property type="entry name" value="MetI-like"/>
</dbReference>
<dbReference type="SUPFAM" id="SSF161098">
    <property type="entry name" value="MetI-like"/>
    <property type="match status" value="1"/>
</dbReference>
<evidence type="ECO:0000256" key="7">
    <source>
        <dbReference type="RuleBase" id="RU363032"/>
    </source>
</evidence>
<evidence type="ECO:0000256" key="4">
    <source>
        <dbReference type="ARBA" id="ARBA00022692"/>
    </source>
</evidence>
<dbReference type="EMBL" id="JAEACQ010000226">
    <property type="protein sequence ID" value="MBL7629317.1"/>
    <property type="molecule type" value="Genomic_DNA"/>
</dbReference>
<evidence type="ECO:0000313" key="9">
    <source>
        <dbReference type="EMBL" id="MBL7629317.1"/>
    </source>
</evidence>
<keyword evidence="2 7" id="KW-0813">Transport</keyword>
<dbReference type="InterPro" id="IPR035906">
    <property type="entry name" value="MetI-like_sf"/>
</dbReference>
<comment type="similarity">
    <text evidence="7">Belongs to the binding-protein-dependent transport system permease family.</text>
</comment>
<dbReference type="PANTHER" id="PTHR43163:SF6">
    <property type="entry name" value="DIPEPTIDE TRANSPORT SYSTEM PERMEASE PROTEIN DPPB-RELATED"/>
    <property type="match status" value="1"/>
</dbReference>
<keyword evidence="4 7" id="KW-0812">Transmembrane</keyword>
<dbReference type="PROSITE" id="PS50928">
    <property type="entry name" value="ABC_TM1"/>
    <property type="match status" value="1"/>
</dbReference>
<proteinExistence type="inferred from homology"/>
<evidence type="ECO:0000256" key="2">
    <source>
        <dbReference type="ARBA" id="ARBA00022448"/>
    </source>
</evidence>
<dbReference type="RefSeq" id="WP_203000517.1">
    <property type="nucleotide sequence ID" value="NZ_JADWYU010000138.1"/>
</dbReference>
<comment type="subcellular location">
    <subcellularLocation>
        <location evidence="1 7">Cell membrane</location>
        <topology evidence="1 7">Multi-pass membrane protein</topology>
    </subcellularLocation>
</comment>
<dbReference type="PANTHER" id="PTHR43163">
    <property type="entry name" value="DIPEPTIDE TRANSPORT SYSTEM PERMEASE PROTEIN DPPB-RELATED"/>
    <property type="match status" value="1"/>
</dbReference>
<feature type="transmembrane region" description="Helical" evidence="7">
    <location>
        <begin position="131"/>
        <end position="157"/>
    </location>
</feature>
<accession>A0A937RFM9</accession>
<feature type="transmembrane region" description="Helical" evidence="7">
    <location>
        <begin position="236"/>
        <end position="258"/>
    </location>
</feature>
<comment type="caution">
    <text evidence="9">The sequence shown here is derived from an EMBL/GenBank/DDBJ whole genome shotgun (WGS) entry which is preliminary data.</text>
</comment>
<evidence type="ECO:0000259" key="8">
    <source>
        <dbReference type="PROSITE" id="PS50928"/>
    </source>
</evidence>
<keyword evidence="3" id="KW-1003">Cell membrane</keyword>
<keyword evidence="5 7" id="KW-1133">Transmembrane helix</keyword>
<dbReference type="GO" id="GO:0005886">
    <property type="term" value="C:plasma membrane"/>
    <property type="evidence" value="ECO:0007669"/>
    <property type="project" value="UniProtKB-SubCell"/>
</dbReference>
<evidence type="ECO:0000313" key="10">
    <source>
        <dbReference type="Proteomes" id="UP000604475"/>
    </source>
</evidence>
<organism evidence="9 10">
    <name type="scientific">Frankia nepalensis</name>
    <dbReference type="NCBI Taxonomy" id="1836974"/>
    <lineage>
        <taxon>Bacteria</taxon>
        <taxon>Bacillati</taxon>
        <taxon>Actinomycetota</taxon>
        <taxon>Actinomycetes</taxon>
        <taxon>Frankiales</taxon>
        <taxon>Frankiaceae</taxon>
        <taxon>Frankia</taxon>
    </lineage>
</organism>
<evidence type="ECO:0000256" key="5">
    <source>
        <dbReference type="ARBA" id="ARBA00022989"/>
    </source>
</evidence>
<evidence type="ECO:0000256" key="3">
    <source>
        <dbReference type="ARBA" id="ARBA00022475"/>
    </source>
</evidence>
<keyword evidence="6 7" id="KW-0472">Membrane</keyword>
<dbReference type="AlphaFoldDB" id="A0A937RFM9"/>